<comment type="caution">
    <text evidence="2">The sequence shown here is derived from an EMBL/GenBank/DDBJ whole genome shotgun (WGS) entry which is preliminary data.</text>
</comment>
<name>A0ABV2QIX4_9MICO</name>
<reference evidence="2 3" key="1">
    <citation type="submission" date="2024-06" db="EMBL/GenBank/DDBJ databases">
        <title>Sorghum-associated microbial communities from plants grown in Nebraska, USA.</title>
        <authorList>
            <person name="Schachtman D."/>
        </authorList>
    </citation>
    <scope>NUCLEOTIDE SEQUENCE [LARGE SCALE GENOMIC DNA]</scope>
    <source>
        <strain evidence="2 3">2857</strain>
    </source>
</reference>
<evidence type="ECO:0000313" key="2">
    <source>
        <dbReference type="EMBL" id="MET4581001.1"/>
    </source>
</evidence>
<evidence type="ECO:0000259" key="1">
    <source>
        <dbReference type="Pfam" id="PF13577"/>
    </source>
</evidence>
<protein>
    <recommendedName>
        <fullName evidence="1">SnoaL-like domain-containing protein</fullName>
    </recommendedName>
</protein>
<dbReference type="InterPro" id="IPR037401">
    <property type="entry name" value="SnoaL-like"/>
</dbReference>
<evidence type="ECO:0000313" key="3">
    <source>
        <dbReference type="Proteomes" id="UP001549257"/>
    </source>
</evidence>
<dbReference type="RefSeq" id="WP_354023200.1">
    <property type="nucleotide sequence ID" value="NZ_JBEPSJ010000001.1"/>
</dbReference>
<dbReference type="EMBL" id="JBEPSJ010000001">
    <property type="protein sequence ID" value="MET4581001.1"/>
    <property type="molecule type" value="Genomic_DNA"/>
</dbReference>
<dbReference type="SUPFAM" id="SSF54427">
    <property type="entry name" value="NTF2-like"/>
    <property type="match status" value="1"/>
</dbReference>
<feature type="domain" description="SnoaL-like" evidence="1">
    <location>
        <begin position="17"/>
        <end position="136"/>
    </location>
</feature>
<proteinExistence type="predicted"/>
<sequence length="145" mass="15962">MPLEQIGNLVTDSDHIELTRLALEVAWRVDIGQAETLPELFTEDGWIATLGEPNVGHAAIRSWGQMMDTDSPIPGVRHVLTNFRFTTEAPDQAVGTMYITAYLAGAPEGQATVPFAMGTGTDNYRRTADGWKVTSRAFSPHFLRE</sequence>
<organism evidence="2 3">
    <name type="scientific">Conyzicola nivalis</name>
    <dbReference type="NCBI Taxonomy" id="1477021"/>
    <lineage>
        <taxon>Bacteria</taxon>
        <taxon>Bacillati</taxon>
        <taxon>Actinomycetota</taxon>
        <taxon>Actinomycetes</taxon>
        <taxon>Micrococcales</taxon>
        <taxon>Microbacteriaceae</taxon>
        <taxon>Conyzicola</taxon>
    </lineage>
</organism>
<dbReference type="Gene3D" id="3.10.450.50">
    <property type="match status" value="1"/>
</dbReference>
<dbReference type="Pfam" id="PF13577">
    <property type="entry name" value="SnoaL_4"/>
    <property type="match status" value="1"/>
</dbReference>
<dbReference type="InterPro" id="IPR032710">
    <property type="entry name" value="NTF2-like_dom_sf"/>
</dbReference>
<accession>A0ABV2QIX4</accession>
<dbReference type="Proteomes" id="UP001549257">
    <property type="component" value="Unassembled WGS sequence"/>
</dbReference>
<keyword evidence="3" id="KW-1185">Reference proteome</keyword>
<gene>
    <name evidence="2" type="ORF">ABIE21_000491</name>
</gene>